<dbReference type="InterPro" id="IPR011032">
    <property type="entry name" value="GroES-like_sf"/>
</dbReference>
<comment type="caution">
    <text evidence="4">The sequence shown here is derived from an EMBL/GenBank/DDBJ whole genome shotgun (WGS) entry which is preliminary data.</text>
</comment>
<dbReference type="PANTHER" id="PTHR43189:SF1">
    <property type="entry name" value="ZINC-TYPE ALCOHOL DEHYDROGENASE-LIKE PROTEIN C1198.01"/>
    <property type="match status" value="1"/>
</dbReference>
<feature type="domain" description="Alcohol dehydrogenase-like C-terminal" evidence="2">
    <location>
        <begin position="174"/>
        <end position="342"/>
    </location>
</feature>
<organism evidence="4 5">
    <name type="scientific">Nocardioides marmoribigeumensis</name>
    <dbReference type="NCBI Taxonomy" id="433649"/>
    <lineage>
        <taxon>Bacteria</taxon>
        <taxon>Bacillati</taxon>
        <taxon>Actinomycetota</taxon>
        <taxon>Actinomycetes</taxon>
        <taxon>Propionibacteriales</taxon>
        <taxon>Nocardioidaceae</taxon>
        <taxon>Nocardioides</taxon>
    </lineage>
</organism>
<dbReference type="InterPro" id="IPR036291">
    <property type="entry name" value="NAD(P)-bd_dom_sf"/>
</dbReference>
<accession>A0ABU2BZD9</accession>
<dbReference type="Gene3D" id="3.90.180.10">
    <property type="entry name" value="Medium-chain alcohol dehydrogenases, catalytic domain"/>
    <property type="match status" value="2"/>
</dbReference>
<dbReference type="Proteomes" id="UP001183648">
    <property type="component" value="Unassembled WGS sequence"/>
</dbReference>
<sequence length="383" mass="40904">MKAVVCERTELSVRDLPDPEPGPGQVVLEVVRAGICGSDLHARFHADELAEVSSAIGMTDIMRTTDAVVMGHEFSGRVASYGPGTRKRYAEGTPVVAFPMVRREGAMQMIGLSPRCTGAYAEQVLVEDAFLFEVDNGYSPELAALTEPMAVAHHAVRKSRIGKGETAVVVGCGPIGLAVILMLKARGVRHVVASDYSAARRALAERCGADEVVDPAATSPWSTFEGHKRYRTDATPLLDYAHKAIGDLRKVPFLPWTRLVRAAELAGQSPQQGPVVFECVGVPGVLDHVIAGAPLYTRVVVVGVCMEPDRITPVMAINKEISLQFVFAYDPAEYADTLRMLTSGAVDPSPLHTGTVGLGEVAQAFDDLGSAEHHAKVLVDPTA</sequence>
<evidence type="ECO:0000259" key="3">
    <source>
        <dbReference type="Pfam" id="PF08240"/>
    </source>
</evidence>
<dbReference type="EMBL" id="JAVDYG010000001">
    <property type="protein sequence ID" value="MDR7363749.1"/>
    <property type="molecule type" value="Genomic_DNA"/>
</dbReference>
<dbReference type="Pfam" id="PF08240">
    <property type="entry name" value="ADH_N"/>
    <property type="match status" value="1"/>
</dbReference>
<dbReference type="Gene3D" id="3.40.50.720">
    <property type="entry name" value="NAD(P)-binding Rossmann-like Domain"/>
    <property type="match status" value="2"/>
</dbReference>
<gene>
    <name evidence="4" type="ORF">J2S63_003302</name>
</gene>
<dbReference type="InterPro" id="IPR013154">
    <property type="entry name" value="ADH-like_N"/>
</dbReference>
<feature type="domain" description="Alcohol dehydrogenase-like N-terminal" evidence="3">
    <location>
        <begin position="22"/>
        <end position="134"/>
    </location>
</feature>
<keyword evidence="5" id="KW-1185">Reference proteome</keyword>
<dbReference type="InterPro" id="IPR013149">
    <property type="entry name" value="ADH-like_C"/>
</dbReference>
<dbReference type="SUPFAM" id="SSF50129">
    <property type="entry name" value="GroES-like"/>
    <property type="match status" value="1"/>
</dbReference>
<protein>
    <submittedName>
        <fullName evidence="4">Threonine dehydrogenase-like Zn-dependent dehydrogenase</fullName>
    </submittedName>
</protein>
<evidence type="ECO:0000259" key="2">
    <source>
        <dbReference type="Pfam" id="PF00107"/>
    </source>
</evidence>
<evidence type="ECO:0000313" key="4">
    <source>
        <dbReference type="EMBL" id="MDR7363749.1"/>
    </source>
</evidence>
<keyword evidence="1" id="KW-0560">Oxidoreductase</keyword>
<dbReference type="PANTHER" id="PTHR43189">
    <property type="entry name" value="ZINC-TYPE ALCOHOL DEHYDROGENASE-LIKE PROTEIN C1198.01-RELATED"/>
    <property type="match status" value="1"/>
</dbReference>
<evidence type="ECO:0000256" key="1">
    <source>
        <dbReference type="ARBA" id="ARBA00023002"/>
    </source>
</evidence>
<dbReference type="Pfam" id="PF00107">
    <property type="entry name" value="ADH_zinc_N"/>
    <property type="match status" value="1"/>
</dbReference>
<dbReference type="CDD" id="cd08262">
    <property type="entry name" value="Zn_ADH8"/>
    <property type="match status" value="1"/>
</dbReference>
<proteinExistence type="predicted"/>
<reference evidence="4 5" key="1">
    <citation type="submission" date="2023-07" db="EMBL/GenBank/DDBJ databases">
        <title>Sequencing the genomes of 1000 actinobacteria strains.</title>
        <authorList>
            <person name="Klenk H.-P."/>
        </authorList>
    </citation>
    <scope>NUCLEOTIDE SEQUENCE [LARGE SCALE GENOMIC DNA]</scope>
    <source>
        <strain evidence="4 5">DSM 19426</strain>
    </source>
</reference>
<evidence type="ECO:0000313" key="5">
    <source>
        <dbReference type="Proteomes" id="UP001183648"/>
    </source>
</evidence>
<dbReference type="SUPFAM" id="SSF51735">
    <property type="entry name" value="NAD(P)-binding Rossmann-fold domains"/>
    <property type="match status" value="1"/>
</dbReference>
<dbReference type="RefSeq" id="WP_310304505.1">
    <property type="nucleotide sequence ID" value="NZ_BAAAPS010000005.1"/>
</dbReference>
<name>A0ABU2BZD9_9ACTN</name>